<dbReference type="PANTHER" id="PTHR42894">
    <property type="entry name" value="N-(5'-PHOSPHORIBOSYL)ANTHRANILATE ISOMERASE"/>
    <property type="match status" value="1"/>
</dbReference>
<dbReference type="Proteomes" id="UP000830055">
    <property type="component" value="Chromosome"/>
</dbReference>
<comment type="pathway">
    <text evidence="2 9">Amino-acid biosynthesis; L-tryptophan biosynthesis; L-tryptophan from chorismate: step 3/5.</text>
</comment>
<dbReference type="HAMAP" id="MF_00135">
    <property type="entry name" value="PRAI"/>
    <property type="match status" value="1"/>
</dbReference>
<protein>
    <recommendedName>
        <fullName evidence="4 9">N-(5'-phosphoribosyl)anthranilate isomerase</fullName>
        <shortName evidence="9">PRAI</shortName>
        <ecNumber evidence="3 9">5.3.1.24</ecNumber>
    </recommendedName>
</protein>
<evidence type="ECO:0000256" key="4">
    <source>
        <dbReference type="ARBA" id="ARBA00022272"/>
    </source>
</evidence>
<accession>A0ABM7W905</accession>
<dbReference type="InterPro" id="IPR011060">
    <property type="entry name" value="RibuloseP-bd_barrel"/>
</dbReference>
<dbReference type="Pfam" id="PF00697">
    <property type="entry name" value="PRAI"/>
    <property type="match status" value="1"/>
</dbReference>
<dbReference type="InterPro" id="IPR001240">
    <property type="entry name" value="PRAI_dom"/>
</dbReference>
<gene>
    <name evidence="9 11" type="primary">trpF</name>
    <name evidence="11" type="ORF">DPPLL_17770</name>
</gene>
<dbReference type="NCBIfam" id="NF002298">
    <property type="entry name" value="PRK01222.1-4"/>
    <property type="match status" value="1"/>
</dbReference>
<evidence type="ECO:0000256" key="2">
    <source>
        <dbReference type="ARBA" id="ARBA00004664"/>
    </source>
</evidence>
<evidence type="ECO:0000313" key="11">
    <source>
        <dbReference type="EMBL" id="BDD87412.1"/>
    </source>
</evidence>
<evidence type="ECO:0000313" key="12">
    <source>
        <dbReference type="Proteomes" id="UP000830055"/>
    </source>
</evidence>
<evidence type="ECO:0000256" key="8">
    <source>
        <dbReference type="ARBA" id="ARBA00023235"/>
    </source>
</evidence>
<keyword evidence="12" id="KW-1185">Reference proteome</keyword>
<dbReference type="PANTHER" id="PTHR42894:SF1">
    <property type="entry name" value="N-(5'-PHOSPHORIBOSYL)ANTHRANILATE ISOMERASE"/>
    <property type="match status" value="1"/>
</dbReference>
<keyword evidence="7 9" id="KW-0057">Aromatic amino acid biosynthesis</keyword>
<evidence type="ECO:0000256" key="5">
    <source>
        <dbReference type="ARBA" id="ARBA00022605"/>
    </source>
</evidence>
<feature type="domain" description="N-(5'phosphoribosyl) anthranilate isomerase (PRAI)" evidence="10">
    <location>
        <begin position="7"/>
        <end position="206"/>
    </location>
</feature>
<dbReference type="RefSeq" id="WP_284154646.1">
    <property type="nucleotide sequence ID" value="NZ_AP025516.1"/>
</dbReference>
<proteinExistence type="inferred from homology"/>
<keyword evidence="8 9" id="KW-0413">Isomerase</keyword>
<dbReference type="EC" id="5.3.1.24" evidence="3 9"/>
<dbReference type="EMBL" id="AP025516">
    <property type="protein sequence ID" value="BDD87412.1"/>
    <property type="molecule type" value="Genomic_DNA"/>
</dbReference>
<evidence type="ECO:0000256" key="9">
    <source>
        <dbReference type="HAMAP-Rule" id="MF_00135"/>
    </source>
</evidence>
<organism evidence="11 12">
    <name type="scientific">Desulfofustis limnaeus</name>
    <dbReference type="NCBI Taxonomy" id="2740163"/>
    <lineage>
        <taxon>Bacteria</taxon>
        <taxon>Pseudomonadati</taxon>
        <taxon>Thermodesulfobacteriota</taxon>
        <taxon>Desulfobulbia</taxon>
        <taxon>Desulfobulbales</taxon>
        <taxon>Desulfocapsaceae</taxon>
        <taxon>Desulfofustis</taxon>
    </lineage>
</organism>
<dbReference type="SUPFAM" id="SSF51366">
    <property type="entry name" value="Ribulose-phoshate binding barrel"/>
    <property type="match status" value="1"/>
</dbReference>
<dbReference type="InterPro" id="IPR044643">
    <property type="entry name" value="TrpF_fam"/>
</dbReference>
<sequence length="217" mass="23421">MRRVRIKVCGITRAEDAEAAVAAGVDALGFIFVPESPRYLSPERAAAIIACLPPFVGRVGVFRDLEEAPVRDIVDRCGLTQVQLHGSEAPTYCRALLEWRRSLSVCKALRIGGDRGVPEVNGYQGVVHSILLDTYVQGTAGGTGRVFDWTLVGSLDLRLPLILAGGLAPDNVIDALQAVHPYAIDVNSGVETSPGKKDPRLLEHLVATVRRYELAAR</sequence>
<keyword evidence="6 9" id="KW-0822">Tryptophan biosynthesis</keyword>
<evidence type="ECO:0000259" key="10">
    <source>
        <dbReference type="Pfam" id="PF00697"/>
    </source>
</evidence>
<comment type="similarity">
    <text evidence="9">Belongs to the TrpF family.</text>
</comment>
<comment type="catalytic activity">
    <reaction evidence="1 9">
        <text>N-(5-phospho-beta-D-ribosyl)anthranilate = 1-(2-carboxyphenylamino)-1-deoxy-D-ribulose 5-phosphate</text>
        <dbReference type="Rhea" id="RHEA:21540"/>
        <dbReference type="ChEBI" id="CHEBI:18277"/>
        <dbReference type="ChEBI" id="CHEBI:58613"/>
        <dbReference type="EC" id="5.3.1.24"/>
    </reaction>
</comment>
<evidence type="ECO:0000256" key="1">
    <source>
        <dbReference type="ARBA" id="ARBA00001164"/>
    </source>
</evidence>
<dbReference type="Gene3D" id="3.20.20.70">
    <property type="entry name" value="Aldolase class I"/>
    <property type="match status" value="1"/>
</dbReference>
<dbReference type="GO" id="GO:0016853">
    <property type="term" value="F:isomerase activity"/>
    <property type="evidence" value="ECO:0007669"/>
    <property type="project" value="UniProtKB-KW"/>
</dbReference>
<name>A0ABM7W905_9BACT</name>
<evidence type="ECO:0000256" key="6">
    <source>
        <dbReference type="ARBA" id="ARBA00022822"/>
    </source>
</evidence>
<reference evidence="11 12" key="1">
    <citation type="submission" date="2022-01" db="EMBL/GenBank/DDBJ databases">
        <title>Desulfofustis limnae sp. nov., a novel mesophilic sulfate-reducing bacterium isolated from marsh soil.</title>
        <authorList>
            <person name="Watanabe M."/>
            <person name="Takahashi A."/>
            <person name="Kojima H."/>
            <person name="Fukui M."/>
        </authorList>
    </citation>
    <scope>NUCLEOTIDE SEQUENCE [LARGE SCALE GENOMIC DNA]</scope>
    <source>
        <strain evidence="11 12">PPLL</strain>
    </source>
</reference>
<evidence type="ECO:0000256" key="7">
    <source>
        <dbReference type="ARBA" id="ARBA00023141"/>
    </source>
</evidence>
<keyword evidence="5 9" id="KW-0028">Amino-acid biosynthesis</keyword>
<dbReference type="InterPro" id="IPR013785">
    <property type="entry name" value="Aldolase_TIM"/>
</dbReference>
<evidence type="ECO:0000256" key="3">
    <source>
        <dbReference type="ARBA" id="ARBA00012572"/>
    </source>
</evidence>
<dbReference type="CDD" id="cd00405">
    <property type="entry name" value="PRAI"/>
    <property type="match status" value="1"/>
</dbReference>